<dbReference type="OrthoDB" id="8443104at2"/>
<organism evidence="1 2">
    <name type="scientific">Azospirillum cavernae</name>
    <dbReference type="NCBI Taxonomy" id="2320860"/>
    <lineage>
        <taxon>Bacteria</taxon>
        <taxon>Pseudomonadati</taxon>
        <taxon>Pseudomonadota</taxon>
        <taxon>Alphaproteobacteria</taxon>
        <taxon>Rhodospirillales</taxon>
        <taxon>Azospirillaceae</taxon>
        <taxon>Azospirillum</taxon>
    </lineage>
</organism>
<evidence type="ECO:0008006" key="3">
    <source>
        <dbReference type="Google" id="ProtNLM"/>
    </source>
</evidence>
<accession>A0A418W5I4</accession>
<dbReference type="PROSITE" id="PS51257">
    <property type="entry name" value="PROKAR_LIPOPROTEIN"/>
    <property type="match status" value="1"/>
</dbReference>
<dbReference type="AlphaFoldDB" id="A0A418W5I4"/>
<keyword evidence="2" id="KW-1185">Reference proteome</keyword>
<reference evidence="1 2" key="1">
    <citation type="submission" date="2018-09" db="EMBL/GenBank/DDBJ databases">
        <authorList>
            <person name="Zhu H."/>
        </authorList>
    </citation>
    <scope>NUCLEOTIDE SEQUENCE [LARGE SCALE GENOMIC DNA]</scope>
    <source>
        <strain evidence="1 2">K2W22B-5</strain>
    </source>
</reference>
<gene>
    <name evidence="1" type="ORF">D3877_06985</name>
</gene>
<dbReference type="EMBL" id="QYUL01000001">
    <property type="protein sequence ID" value="RJF85214.1"/>
    <property type="molecule type" value="Genomic_DNA"/>
</dbReference>
<proteinExistence type="predicted"/>
<comment type="caution">
    <text evidence="1">The sequence shown here is derived from an EMBL/GenBank/DDBJ whole genome shotgun (WGS) entry which is preliminary data.</text>
</comment>
<name>A0A418W5I4_9PROT</name>
<protein>
    <recommendedName>
        <fullName evidence="3">Lipoprotein</fullName>
    </recommendedName>
</protein>
<dbReference type="Proteomes" id="UP000283458">
    <property type="component" value="Unassembled WGS sequence"/>
</dbReference>
<evidence type="ECO:0000313" key="1">
    <source>
        <dbReference type="EMBL" id="RJF85214.1"/>
    </source>
</evidence>
<evidence type="ECO:0000313" key="2">
    <source>
        <dbReference type="Proteomes" id="UP000283458"/>
    </source>
</evidence>
<sequence>MRALVVLATAAVGLSACSGMGLGPKDPAEALLACPKVSIIRDLSEVTVLRPGGRDLTDLESRAALADFSGNCEYTSTGVTVNVNVFLIAERGPAMKSDIAKYQYFVALAKPDDSIVSKVYFDTDVTFPAGQPRAGSKEELAPKIPLPKDANAKDWKVYLGFQLTPEQLAFNRAQLKR</sequence>